<protein>
    <submittedName>
        <fullName evidence="1">Uncharacterized protein</fullName>
    </submittedName>
</protein>
<dbReference type="EMBL" id="JBIYDN010000019">
    <property type="protein sequence ID" value="MFK4445493.1"/>
    <property type="molecule type" value="Genomic_DNA"/>
</dbReference>
<reference evidence="1 2" key="1">
    <citation type="submission" date="2024-11" db="EMBL/GenBank/DDBJ databases">
        <title>Using genomics to understand microbial adaptation to soil warming.</title>
        <authorList>
            <person name="Deangelis K.M. PhD."/>
        </authorList>
    </citation>
    <scope>NUCLEOTIDE SEQUENCE [LARGE SCALE GENOMIC DNA]</scope>
    <source>
        <strain evidence="1 2">GAS97</strain>
    </source>
</reference>
<comment type="caution">
    <text evidence="1">The sequence shown here is derived from an EMBL/GenBank/DDBJ whole genome shotgun (WGS) entry which is preliminary data.</text>
</comment>
<sequence length="122" mass="13323">MVVENLNLEKIDFRQIGEAESLSAMGEEVRFTIAESRRVLHAFALHLMSKGKDQSETGVPNLGEPEVLQGTPAPPIIPVPIFPSATDPAVVYIKSPPPRCILRACYVENGVLVCPYHCSLIP</sequence>
<organism evidence="1 2">
    <name type="scientific">Caballeronia udeis</name>
    <dbReference type="NCBI Taxonomy" id="1232866"/>
    <lineage>
        <taxon>Bacteria</taxon>
        <taxon>Pseudomonadati</taxon>
        <taxon>Pseudomonadota</taxon>
        <taxon>Betaproteobacteria</taxon>
        <taxon>Burkholderiales</taxon>
        <taxon>Burkholderiaceae</taxon>
        <taxon>Caballeronia</taxon>
    </lineage>
</organism>
<name>A0ABW8MP67_9BURK</name>
<dbReference type="Proteomes" id="UP001620514">
    <property type="component" value="Unassembled WGS sequence"/>
</dbReference>
<accession>A0ABW8MP67</accession>
<evidence type="ECO:0000313" key="1">
    <source>
        <dbReference type="EMBL" id="MFK4445493.1"/>
    </source>
</evidence>
<evidence type="ECO:0000313" key="2">
    <source>
        <dbReference type="Proteomes" id="UP001620514"/>
    </source>
</evidence>
<gene>
    <name evidence="1" type="ORF">ABH943_005518</name>
</gene>
<keyword evidence="2" id="KW-1185">Reference proteome</keyword>
<proteinExistence type="predicted"/>